<accession>A0A6J4J8H4</accession>
<reference evidence="1" key="1">
    <citation type="submission" date="2020-02" db="EMBL/GenBank/DDBJ databases">
        <authorList>
            <person name="Meier V. D."/>
        </authorList>
    </citation>
    <scope>NUCLEOTIDE SEQUENCE</scope>
    <source>
        <strain evidence="1">AVDCRST_MAG56</strain>
    </source>
</reference>
<dbReference type="EMBL" id="CADCTQ010000259">
    <property type="protein sequence ID" value="CAA9271277.1"/>
    <property type="molecule type" value="Genomic_DNA"/>
</dbReference>
<organism evidence="1">
    <name type="scientific">uncultured Cytophagales bacterium</name>
    <dbReference type="NCBI Taxonomy" id="158755"/>
    <lineage>
        <taxon>Bacteria</taxon>
        <taxon>Pseudomonadati</taxon>
        <taxon>Bacteroidota</taxon>
        <taxon>Sphingobacteriia</taxon>
        <taxon>Sphingobacteriales</taxon>
        <taxon>environmental samples</taxon>
    </lineage>
</organism>
<evidence type="ECO:0000313" key="1">
    <source>
        <dbReference type="EMBL" id="CAA9271277.1"/>
    </source>
</evidence>
<dbReference type="AlphaFoldDB" id="A0A6J4J8H4"/>
<proteinExistence type="predicted"/>
<name>A0A6J4J8H4_9SPHI</name>
<sequence>MKSSRRFAQKRSCAYTSQKSTDSFYCLLYFITPASMKISACDIA</sequence>
<gene>
    <name evidence="1" type="ORF">AVDCRST_MAG56-3075</name>
</gene>
<protein>
    <submittedName>
        <fullName evidence="1">Uncharacterized protein</fullName>
    </submittedName>
</protein>